<reference evidence="1" key="1">
    <citation type="submission" date="2018-03" db="EMBL/GenBank/DDBJ databases">
        <authorList>
            <person name="Guldener U."/>
        </authorList>
    </citation>
    <scope>NUCLEOTIDE SEQUENCE</scope>
</reference>
<dbReference type="AlphaFoldDB" id="A0AAE8SG40"/>
<keyword evidence="2" id="KW-1185">Reference proteome</keyword>
<dbReference type="EMBL" id="ONZP01000133">
    <property type="protein sequence ID" value="SPJ74700.1"/>
    <property type="molecule type" value="Genomic_DNA"/>
</dbReference>
<proteinExistence type="predicted"/>
<protein>
    <submittedName>
        <fullName evidence="1">Uncharacterized protein</fullName>
    </submittedName>
</protein>
<organism evidence="1 2">
    <name type="scientific">Fusarium torulosum</name>
    <dbReference type="NCBI Taxonomy" id="33205"/>
    <lineage>
        <taxon>Eukaryota</taxon>
        <taxon>Fungi</taxon>
        <taxon>Dikarya</taxon>
        <taxon>Ascomycota</taxon>
        <taxon>Pezizomycotina</taxon>
        <taxon>Sordariomycetes</taxon>
        <taxon>Hypocreomycetidae</taxon>
        <taxon>Hypocreales</taxon>
        <taxon>Nectriaceae</taxon>
        <taxon>Fusarium</taxon>
    </lineage>
</organism>
<name>A0AAE8SG40_9HYPO</name>
<gene>
    <name evidence="1" type="ORF">FTOL_04431</name>
</gene>
<evidence type="ECO:0000313" key="2">
    <source>
        <dbReference type="Proteomes" id="UP001187734"/>
    </source>
</evidence>
<dbReference type="Proteomes" id="UP001187734">
    <property type="component" value="Unassembled WGS sequence"/>
</dbReference>
<sequence>MVRKKGQDYNGRLPVLWSAVSVCMTETVVVNPRGQEAYTALDPRQQLPTSLKPPILGHGFTVLAGLEPD</sequence>
<comment type="caution">
    <text evidence="1">The sequence shown here is derived from an EMBL/GenBank/DDBJ whole genome shotgun (WGS) entry which is preliminary data.</text>
</comment>
<accession>A0AAE8SG40</accession>
<evidence type="ECO:0000313" key="1">
    <source>
        <dbReference type="EMBL" id="SPJ74700.1"/>
    </source>
</evidence>